<dbReference type="KEGG" id="cmah:C1I91_19380"/>
<evidence type="ECO:0000313" key="3">
    <source>
        <dbReference type="Proteomes" id="UP000286268"/>
    </source>
</evidence>
<reference evidence="2 3" key="1">
    <citation type="submission" date="2018-01" db="EMBL/GenBank/DDBJ databases">
        <title>Genome Sequencing and Assembly of Anaerobacter polyendosporus strain CT4.</title>
        <authorList>
            <person name="Tachaapaikoon C."/>
            <person name="Sutheeworapong S."/>
            <person name="Jenjaroenpun P."/>
            <person name="Wongsurawat T."/>
            <person name="Nookeaw I."/>
            <person name="Cheawchanlertfa P."/>
            <person name="Kosugi A."/>
            <person name="Cheevadhanarak S."/>
            <person name="Ratanakhanokchai K."/>
        </authorList>
    </citation>
    <scope>NUCLEOTIDE SEQUENCE [LARGE SCALE GENOMIC DNA]</scope>
    <source>
        <strain evidence="2 3">CT4</strain>
    </source>
</reference>
<gene>
    <name evidence="2" type="ORF">C1I91_19380</name>
</gene>
<accession>A0A410DX28</accession>
<dbReference type="AlphaFoldDB" id="A0A410DX28"/>
<sequence>MSKLLELNIFSDGMALKINNTFFIRVFCHLPFLNICEEILVGDILFLFTLYFNIILNILKIYISE</sequence>
<protein>
    <submittedName>
        <fullName evidence="2">Uncharacterized protein</fullName>
    </submittedName>
</protein>
<proteinExistence type="predicted"/>
<keyword evidence="3" id="KW-1185">Reference proteome</keyword>
<organism evidence="2 3">
    <name type="scientific">Clostridium manihotivorum</name>
    <dbReference type="NCBI Taxonomy" id="2320868"/>
    <lineage>
        <taxon>Bacteria</taxon>
        <taxon>Bacillati</taxon>
        <taxon>Bacillota</taxon>
        <taxon>Clostridia</taxon>
        <taxon>Eubacteriales</taxon>
        <taxon>Clostridiaceae</taxon>
        <taxon>Clostridium</taxon>
    </lineage>
</organism>
<keyword evidence="1" id="KW-0812">Transmembrane</keyword>
<feature type="transmembrane region" description="Helical" evidence="1">
    <location>
        <begin position="39"/>
        <end position="59"/>
    </location>
</feature>
<evidence type="ECO:0000256" key="1">
    <source>
        <dbReference type="SAM" id="Phobius"/>
    </source>
</evidence>
<evidence type="ECO:0000313" key="2">
    <source>
        <dbReference type="EMBL" id="QAA33625.1"/>
    </source>
</evidence>
<keyword evidence="1" id="KW-1133">Transmembrane helix</keyword>
<dbReference type="Proteomes" id="UP000286268">
    <property type="component" value="Chromosome"/>
</dbReference>
<dbReference type="EMBL" id="CP025746">
    <property type="protein sequence ID" value="QAA33625.1"/>
    <property type="molecule type" value="Genomic_DNA"/>
</dbReference>
<keyword evidence="1" id="KW-0472">Membrane</keyword>
<dbReference type="RefSeq" id="WP_128214352.1">
    <property type="nucleotide sequence ID" value="NZ_CP025746.1"/>
</dbReference>
<name>A0A410DX28_9CLOT</name>